<dbReference type="KEGG" id="nno:NONO_c57580"/>
<name>W5TTL4_9NOCA</name>
<feature type="region of interest" description="Disordered" evidence="1">
    <location>
        <begin position="41"/>
        <end position="88"/>
    </location>
</feature>
<dbReference type="Proteomes" id="UP000019150">
    <property type="component" value="Chromosome"/>
</dbReference>
<evidence type="ECO:0000313" key="3">
    <source>
        <dbReference type="Proteomes" id="UP000019150"/>
    </source>
</evidence>
<dbReference type="EMBL" id="CP006850">
    <property type="protein sequence ID" value="AHH20536.1"/>
    <property type="molecule type" value="Genomic_DNA"/>
</dbReference>
<gene>
    <name evidence="2" type="ORF">NONO_c57580</name>
</gene>
<evidence type="ECO:0000313" key="2">
    <source>
        <dbReference type="EMBL" id="AHH20536.1"/>
    </source>
</evidence>
<proteinExistence type="predicted"/>
<sequence length="104" mass="11654">MSGKLTTATPDVLVEEIIDRYGSIAQFCDLLRLDLDDPTIELPRIPMGPRSQQRWPQPPPPVAASFSSTEPGPPDAPPTEDGSAVGEANRRRGFWRRFIAWWRP</sequence>
<keyword evidence="3" id="KW-1185">Reference proteome</keyword>
<dbReference type="AlphaFoldDB" id="W5TTL4"/>
<dbReference type="HOGENOM" id="CLU_2247217_0_0_11"/>
<dbReference type="RefSeq" id="WP_148306981.1">
    <property type="nucleotide sequence ID" value="NZ_CP006850.1"/>
</dbReference>
<protein>
    <submittedName>
        <fullName evidence="2">Uncharacterized protein</fullName>
    </submittedName>
</protein>
<dbReference type="eggNOG" id="ENOG5032CPD">
    <property type="taxonomic scope" value="Bacteria"/>
</dbReference>
<dbReference type="OrthoDB" id="4571212at2"/>
<evidence type="ECO:0000256" key="1">
    <source>
        <dbReference type="SAM" id="MobiDB-lite"/>
    </source>
</evidence>
<reference evidence="2 3" key="1">
    <citation type="journal article" date="2014" name="Appl. Environ. Microbiol.">
        <title>Insights into the Microbial Degradation of Rubber and Gutta-Percha by Analysis of the Complete Genome of Nocardia nova SH22a.</title>
        <authorList>
            <person name="Luo Q."/>
            <person name="Hiessl S."/>
            <person name="Poehlein A."/>
            <person name="Daniel R."/>
            <person name="Steinbuchel A."/>
        </authorList>
    </citation>
    <scope>NUCLEOTIDE SEQUENCE [LARGE SCALE GENOMIC DNA]</scope>
    <source>
        <strain evidence="2">SH22a</strain>
    </source>
</reference>
<organism evidence="2 3">
    <name type="scientific">Nocardia nova SH22a</name>
    <dbReference type="NCBI Taxonomy" id="1415166"/>
    <lineage>
        <taxon>Bacteria</taxon>
        <taxon>Bacillati</taxon>
        <taxon>Actinomycetota</taxon>
        <taxon>Actinomycetes</taxon>
        <taxon>Mycobacteriales</taxon>
        <taxon>Nocardiaceae</taxon>
        <taxon>Nocardia</taxon>
    </lineage>
</organism>
<dbReference type="PATRIC" id="fig|1415166.3.peg.5932"/>
<accession>W5TTL4</accession>